<dbReference type="GO" id="GO:0008250">
    <property type="term" value="C:oligosaccharyltransferase complex"/>
    <property type="evidence" value="ECO:0007669"/>
    <property type="project" value="UniProtKB-UniRule"/>
</dbReference>
<dbReference type="Pfam" id="PF04756">
    <property type="entry name" value="OST3_OST6"/>
    <property type="match status" value="1"/>
</dbReference>
<dbReference type="PANTHER" id="PTHR13160">
    <property type="entry name" value="OLIGOSACCHARYLTRANSFERASE COMPLEX SUBUNIT OSTC"/>
    <property type="match status" value="1"/>
</dbReference>
<name>A0A7M5XFA2_9CNID</name>
<dbReference type="InterPro" id="IPR042416">
    <property type="entry name" value="OSTC"/>
</dbReference>
<protein>
    <recommendedName>
        <fullName evidence="6">Oligosaccharyltransferase complex subunit</fullName>
    </recommendedName>
</protein>
<evidence type="ECO:0000313" key="7">
    <source>
        <dbReference type="EnsemblMetazoa" id="CLYHEMP021495.1"/>
    </source>
</evidence>
<keyword evidence="8" id="KW-1185">Reference proteome</keyword>
<comment type="similarity">
    <text evidence="2 6">Belongs to the OSTC family.</text>
</comment>
<dbReference type="GeneID" id="136801831"/>
<keyword evidence="3 6" id="KW-0812">Transmembrane</keyword>
<comment type="subcellular location">
    <subcellularLocation>
        <location evidence="1 6">Membrane</location>
        <topology evidence="1 6">Multi-pass membrane protein</topology>
    </subcellularLocation>
</comment>
<dbReference type="Proteomes" id="UP000594262">
    <property type="component" value="Unplaced"/>
</dbReference>
<feature type="transmembrane region" description="Helical" evidence="6">
    <location>
        <begin position="83"/>
        <end position="104"/>
    </location>
</feature>
<proteinExistence type="inferred from homology"/>
<comment type="function">
    <text evidence="6">Specific component of the STT3A-containing form of the oligosaccharyl transferase (OST) complex that catalyzes the initial transfer of a defined glycan (Glc(3)Man(9)GlcNAc(2) in eukaryotes) from the lipid carrier dolichol-pyrophosphate to an asparagine residue within an Asn-X-Ser/Thr consensus motif in nascent polypeptide chains, the first step in protein N-glycosylation. N-glycosylation occurs cotranslationally and the complex associates with the Sec61 complex at the channel-forming translocon complex that mediates protein translocation across the endoplasmic reticulum (ER). All subunits are required for a maximal enzyme activity.</text>
</comment>
<feature type="transmembrane region" description="Helical" evidence="6">
    <location>
        <begin position="116"/>
        <end position="139"/>
    </location>
</feature>
<comment type="subunit">
    <text evidence="6">Component of the oligosaccharyltransferase (OST) complex.</text>
</comment>
<dbReference type="InterPro" id="IPR021149">
    <property type="entry name" value="OligosaccharylTrfase_OST3/OST6"/>
</dbReference>
<dbReference type="PANTHER" id="PTHR13160:SF4">
    <property type="entry name" value="OLIGOSACCHARYLTRANSFERASE COMPLEX SUBUNIT OSTC"/>
    <property type="match status" value="1"/>
</dbReference>
<accession>A0A7M5XFA2</accession>
<keyword evidence="5 6" id="KW-0472">Membrane</keyword>
<feature type="transmembrane region" description="Helical" evidence="6">
    <location>
        <begin position="30"/>
        <end position="50"/>
    </location>
</feature>
<evidence type="ECO:0000256" key="6">
    <source>
        <dbReference type="RuleBase" id="RU366060"/>
    </source>
</evidence>
<reference evidence="7" key="1">
    <citation type="submission" date="2021-01" db="UniProtKB">
        <authorList>
            <consortium name="EnsemblMetazoa"/>
        </authorList>
    </citation>
    <scope>IDENTIFICATION</scope>
</reference>
<evidence type="ECO:0000256" key="1">
    <source>
        <dbReference type="ARBA" id="ARBA00004141"/>
    </source>
</evidence>
<evidence type="ECO:0000256" key="2">
    <source>
        <dbReference type="ARBA" id="ARBA00009376"/>
    </source>
</evidence>
<keyword evidence="4 6" id="KW-1133">Transmembrane helix</keyword>
<organism evidence="7 8">
    <name type="scientific">Clytia hemisphaerica</name>
    <dbReference type="NCBI Taxonomy" id="252671"/>
    <lineage>
        <taxon>Eukaryota</taxon>
        <taxon>Metazoa</taxon>
        <taxon>Cnidaria</taxon>
        <taxon>Hydrozoa</taxon>
        <taxon>Hydroidolina</taxon>
        <taxon>Leptothecata</taxon>
        <taxon>Obeliida</taxon>
        <taxon>Clytiidae</taxon>
        <taxon>Clytia</taxon>
    </lineage>
</organism>
<evidence type="ECO:0000256" key="5">
    <source>
        <dbReference type="ARBA" id="ARBA00023136"/>
    </source>
</evidence>
<evidence type="ECO:0000313" key="8">
    <source>
        <dbReference type="Proteomes" id="UP000594262"/>
    </source>
</evidence>
<evidence type="ECO:0000256" key="3">
    <source>
        <dbReference type="ARBA" id="ARBA00022692"/>
    </source>
</evidence>
<dbReference type="OrthoDB" id="10256333at2759"/>
<dbReference type="RefSeq" id="XP_066914597.1">
    <property type="nucleotide sequence ID" value="XM_067058496.1"/>
</dbReference>
<dbReference type="AlphaFoldDB" id="A0A7M5XFA2"/>
<dbReference type="EnsemblMetazoa" id="CLYHEMT021495.1">
    <property type="protein sequence ID" value="CLYHEMP021495.1"/>
    <property type="gene ID" value="CLYHEMG021495"/>
</dbReference>
<evidence type="ECO:0000256" key="4">
    <source>
        <dbReference type="ARBA" id="ARBA00022989"/>
    </source>
</evidence>
<sequence length="150" mass="16866">MEFFFTLPFQFLEPPNLKIKKPTWIKAPSAMFVFSCVLLSYFLVTGGIIYDVIVEPPSIGSTTDEHGNSKPVAFMPYRVNGQYIMEGLAASFLFTVGGLGYIIIDKANGPGLPKLNRFLLLFFGFLCVVVPFFMCRLFMRMKLPGYLSAH</sequence>